<keyword evidence="2 8" id="KW-0813">Transport</keyword>
<sequence>MNRLRRYNKSTIQQHLPVPGKHLPKQAAFTLLCILTCFFLFPGLHAQDKDYNLNIKGRIVDEKTKEPLAGASVHMKGTTHEVLTNEKGEFAFVTAQKIPIVYVVSYVGYQQKELTVNDYRYTEIPLTANAGTLNEVVVVGYGTQRKSDVTGAIASVSKSVLAQPAAAFDNLLQGAVPGVSVTQSSGQPGSTATIRVRGGNSISFGNDPLYVIDGFIVYNNNSYVNTGASNGVGVNALSTINPSDIESIEILKDASATAIYGSRGANGVVIITTKRGRKNSTEISYNAYLGQQQVRKKLDLLNGTQWMALVNDINESDNKPHTFTDSAIAAIGTGSDWQGAALKNGTMQNHEISFSGGDEKSRFLISGNYFNQDGIVVNTGFKRYSGRINYERNVSDKLKVSANIFGSSSRENKLFGNAYNSINFQNTAYANLLQLSPIVKIYNENGTYNISSPYSATPTNLLQDISTTTNVSLLTRILSNISAEYKLVPDLTLKVTAGADLINAKQNYYAPSYTGAPAGNSTGFAVKGYASVGSVKATTWINENTLTYDHGFSNTHFVNVLLGYTMQHQSDESAVASAQNFPNDLTKYNNLNYASTPVLSVSDAHESALNSYLGRVSYSYLHKYNVTATLRADGSSKLGANNRWGYFPSIGLSWNASQEQFLKTLAPLVSNIKLRLSAGQTGNSEVPPYSSLAALTPTNYYFNSTLVTGISPVQIANPDLKWETTTQYNAGLDFGLFNNRVNFTVDVYHKKTTDLLLNVPFPLYSGYASSLQNVGSVENKGFEFSISSDNIKNSAVTWKSTLVFASNKNTILSLGEGTGFYFPLAPTGYVSPVIVKVGLPVGTFWGYETNGLLTAEDIEKGAPKLTGVPQLQGDRKYIDSNGDGVVNTDDKHNLGSAQPKFTYGFSNQLTYRGFDLSFLLQGSYGNKIFNFLQQKLELTTVNLNASATLLDRYSATNPNGTMPRATNAPVSQVADIYVEDGSYLRLKNVTLGYNFAKGLVSKIHAKKIRLYVTAQNILTFTSYSGLDPEVNFFDTDNTKQGIDYGAYPSTKAFLAGINVTF</sequence>
<dbReference type="Gene3D" id="2.40.170.20">
    <property type="entry name" value="TonB-dependent receptor, beta-barrel domain"/>
    <property type="match status" value="1"/>
</dbReference>
<dbReference type="InterPro" id="IPR023997">
    <property type="entry name" value="TonB-dep_OMP_SusC/RagA_CS"/>
</dbReference>
<comment type="similarity">
    <text evidence="8 9">Belongs to the TonB-dependent receptor family.</text>
</comment>
<evidence type="ECO:0000256" key="9">
    <source>
        <dbReference type="RuleBase" id="RU003357"/>
    </source>
</evidence>
<keyword evidence="12" id="KW-0675">Receptor</keyword>
<proteinExistence type="inferred from homology"/>
<evidence type="ECO:0000313" key="12">
    <source>
        <dbReference type="EMBL" id="MBG9378260.1"/>
    </source>
</evidence>
<dbReference type="PROSITE" id="PS52016">
    <property type="entry name" value="TONB_DEPENDENT_REC_3"/>
    <property type="match status" value="1"/>
</dbReference>
<keyword evidence="6 8" id="KW-0472">Membrane</keyword>
<dbReference type="InterPro" id="IPR000531">
    <property type="entry name" value="Beta-barrel_TonB"/>
</dbReference>
<dbReference type="SUPFAM" id="SSF49464">
    <property type="entry name" value="Carboxypeptidase regulatory domain-like"/>
    <property type="match status" value="1"/>
</dbReference>
<protein>
    <submittedName>
        <fullName evidence="12">TonB-dependent receptor</fullName>
    </submittedName>
</protein>
<dbReference type="Pfam" id="PF00593">
    <property type="entry name" value="TonB_dep_Rec_b-barrel"/>
    <property type="match status" value="1"/>
</dbReference>
<dbReference type="GO" id="GO:0009279">
    <property type="term" value="C:cell outer membrane"/>
    <property type="evidence" value="ECO:0007669"/>
    <property type="project" value="UniProtKB-SubCell"/>
</dbReference>
<dbReference type="Proteomes" id="UP000628448">
    <property type="component" value="Unassembled WGS sequence"/>
</dbReference>
<dbReference type="NCBIfam" id="TIGR04057">
    <property type="entry name" value="SusC_RagA_signa"/>
    <property type="match status" value="1"/>
</dbReference>
<evidence type="ECO:0000259" key="11">
    <source>
        <dbReference type="Pfam" id="PF07715"/>
    </source>
</evidence>
<keyword evidence="5 9" id="KW-0798">TonB box</keyword>
<evidence type="ECO:0000256" key="6">
    <source>
        <dbReference type="ARBA" id="ARBA00023136"/>
    </source>
</evidence>
<evidence type="ECO:0000256" key="1">
    <source>
        <dbReference type="ARBA" id="ARBA00004571"/>
    </source>
</evidence>
<dbReference type="AlphaFoldDB" id="A0A931MCT7"/>
<dbReference type="Gene3D" id="2.60.40.1120">
    <property type="entry name" value="Carboxypeptidase-like, regulatory domain"/>
    <property type="match status" value="1"/>
</dbReference>
<dbReference type="SUPFAM" id="SSF56935">
    <property type="entry name" value="Porins"/>
    <property type="match status" value="1"/>
</dbReference>
<reference evidence="12" key="1">
    <citation type="submission" date="2020-11" db="EMBL/GenBank/DDBJ databases">
        <title>Bacterial whole genome sequence for Panacibacter sp. DH6.</title>
        <authorList>
            <person name="Le V."/>
            <person name="Ko S."/>
            <person name="Ahn C.-Y."/>
            <person name="Oh H.-M."/>
        </authorList>
    </citation>
    <scope>NUCLEOTIDE SEQUENCE</scope>
    <source>
        <strain evidence="12">DH6</strain>
    </source>
</reference>
<evidence type="ECO:0000256" key="7">
    <source>
        <dbReference type="ARBA" id="ARBA00023237"/>
    </source>
</evidence>
<comment type="caution">
    <text evidence="12">The sequence shown here is derived from an EMBL/GenBank/DDBJ whole genome shotgun (WGS) entry which is preliminary data.</text>
</comment>
<dbReference type="InterPro" id="IPR012910">
    <property type="entry name" value="Plug_dom"/>
</dbReference>
<feature type="domain" description="TonB-dependent receptor-like beta-barrel" evidence="10">
    <location>
        <begin position="427"/>
        <end position="1017"/>
    </location>
</feature>
<dbReference type="InterPro" id="IPR023996">
    <property type="entry name" value="TonB-dep_OMP_SusC/RagA"/>
</dbReference>
<dbReference type="Gene3D" id="2.170.130.10">
    <property type="entry name" value="TonB-dependent receptor, plug domain"/>
    <property type="match status" value="1"/>
</dbReference>
<evidence type="ECO:0000256" key="2">
    <source>
        <dbReference type="ARBA" id="ARBA00022448"/>
    </source>
</evidence>
<evidence type="ECO:0000256" key="8">
    <source>
        <dbReference type="PROSITE-ProRule" id="PRU01360"/>
    </source>
</evidence>
<evidence type="ECO:0000313" key="13">
    <source>
        <dbReference type="Proteomes" id="UP000628448"/>
    </source>
</evidence>
<keyword evidence="7 8" id="KW-0998">Cell outer membrane</keyword>
<keyword evidence="3 8" id="KW-1134">Transmembrane beta strand</keyword>
<comment type="subcellular location">
    <subcellularLocation>
        <location evidence="1 8">Cell outer membrane</location>
        <topology evidence="1 8">Multi-pass membrane protein</topology>
    </subcellularLocation>
</comment>
<dbReference type="Pfam" id="PF07715">
    <property type="entry name" value="Plug"/>
    <property type="match status" value="1"/>
</dbReference>
<feature type="domain" description="TonB-dependent receptor plug" evidence="11">
    <location>
        <begin position="146"/>
        <end position="268"/>
    </location>
</feature>
<evidence type="ECO:0000256" key="3">
    <source>
        <dbReference type="ARBA" id="ARBA00022452"/>
    </source>
</evidence>
<dbReference type="RefSeq" id="WP_196992301.1">
    <property type="nucleotide sequence ID" value="NZ_JADWYR010000002.1"/>
</dbReference>
<keyword evidence="13" id="KW-1185">Reference proteome</keyword>
<organism evidence="12 13">
    <name type="scientific">Panacibacter microcysteis</name>
    <dbReference type="NCBI Taxonomy" id="2793269"/>
    <lineage>
        <taxon>Bacteria</taxon>
        <taxon>Pseudomonadati</taxon>
        <taxon>Bacteroidota</taxon>
        <taxon>Chitinophagia</taxon>
        <taxon>Chitinophagales</taxon>
        <taxon>Chitinophagaceae</taxon>
        <taxon>Panacibacter</taxon>
    </lineage>
</organism>
<evidence type="ECO:0000259" key="10">
    <source>
        <dbReference type="Pfam" id="PF00593"/>
    </source>
</evidence>
<gene>
    <name evidence="12" type="ORF">I5907_18625</name>
</gene>
<dbReference type="Pfam" id="PF13715">
    <property type="entry name" value="CarbopepD_reg_2"/>
    <property type="match status" value="1"/>
</dbReference>
<accession>A0A931MCT7</accession>
<name>A0A931MCT7_9BACT</name>
<evidence type="ECO:0000256" key="4">
    <source>
        <dbReference type="ARBA" id="ARBA00022692"/>
    </source>
</evidence>
<dbReference type="NCBIfam" id="TIGR04056">
    <property type="entry name" value="OMP_RagA_SusC"/>
    <property type="match status" value="1"/>
</dbReference>
<dbReference type="InterPro" id="IPR036942">
    <property type="entry name" value="Beta-barrel_TonB_sf"/>
</dbReference>
<dbReference type="InterPro" id="IPR008969">
    <property type="entry name" value="CarboxyPept-like_regulatory"/>
</dbReference>
<keyword evidence="4 8" id="KW-0812">Transmembrane</keyword>
<dbReference type="EMBL" id="JADWYR010000002">
    <property type="protein sequence ID" value="MBG9378260.1"/>
    <property type="molecule type" value="Genomic_DNA"/>
</dbReference>
<evidence type="ECO:0000256" key="5">
    <source>
        <dbReference type="ARBA" id="ARBA00023077"/>
    </source>
</evidence>
<dbReference type="InterPro" id="IPR037066">
    <property type="entry name" value="Plug_dom_sf"/>
</dbReference>
<dbReference type="InterPro" id="IPR039426">
    <property type="entry name" value="TonB-dep_rcpt-like"/>
</dbReference>